<organism evidence="1 2">
    <name type="scientific">Solanum verrucosum</name>
    <dbReference type="NCBI Taxonomy" id="315347"/>
    <lineage>
        <taxon>Eukaryota</taxon>
        <taxon>Viridiplantae</taxon>
        <taxon>Streptophyta</taxon>
        <taxon>Embryophyta</taxon>
        <taxon>Tracheophyta</taxon>
        <taxon>Spermatophyta</taxon>
        <taxon>Magnoliopsida</taxon>
        <taxon>eudicotyledons</taxon>
        <taxon>Gunneridae</taxon>
        <taxon>Pentapetalae</taxon>
        <taxon>asterids</taxon>
        <taxon>lamiids</taxon>
        <taxon>Solanales</taxon>
        <taxon>Solanaceae</taxon>
        <taxon>Solanoideae</taxon>
        <taxon>Solaneae</taxon>
        <taxon>Solanum</taxon>
    </lineage>
</organism>
<proteinExistence type="predicted"/>
<keyword evidence="2" id="KW-1185">Reference proteome</keyword>
<dbReference type="EMBL" id="CP133618">
    <property type="protein sequence ID" value="WMV36855.1"/>
    <property type="molecule type" value="Genomic_DNA"/>
</dbReference>
<gene>
    <name evidence="1" type="ORF">MTR67_030240</name>
</gene>
<reference evidence="1" key="1">
    <citation type="submission" date="2023-08" db="EMBL/GenBank/DDBJ databases">
        <title>A de novo genome assembly of Solanum verrucosum Schlechtendal, a Mexican diploid species geographically isolated from the other diploid A-genome species in potato relatives.</title>
        <authorList>
            <person name="Hosaka K."/>
        </authorList>
    </citation>
    <scope>NUCLEOTIDE SEQUENCE</scope>
    <source>
        <tissue evidence="1">Young leaves</tissue>
    </source>
</reference>
<accession>A0AAF0RCD7</accession>
<evidence type="ECO:0000313" key="1">
    <source>
        <dbReference type="EMBL" id="WMV36855.1"/>
    </source>
</evidence>
<sequence>MNELTAVGGSYTWTNGHTYSRIDRAIVNVEWMLQMSVIEVRILRP</sequence>
<dbReference type="AlphaFoldDB" id="A0AAF0RCD7"/>
<dbReference type="Proteomes" id="UP001234989">
    <property type="component" value="Chromosome 7"/>
</dbReference>
<name>A0AAF0RCD7_SOLVR</name>
<protein>
    <submittedName>
        <fullName evidence="1">Uncharacterized protein</fullName>
    </submittedName>
</protein>
<evidence type="ECO:0000313" key="2">
    <source>
        <dbReference type="Proteomes" id="UP001234989"/>
    </source>
</evidence>